<evidence type="ECO:0000313" key="4">
    <source>
        <dbReference type="EMBL" id="ABO97964.1"/>
    </source>
</evidence>
<evidence type="ECO:0000256" key="1">
    <source>
        <dbReference type="ARBA" id="ARBA00004123"/>
    </source>
</evidence>
<accession>A4S225</accession>
<dbReference type="Gramene" id="ABO97964">
    <property type="protein sequence ID" value="ABO97964"/>
    <property type="gene ID" value="OSTLU_33300"/>
</dbReference>
<protein>
    <recommendedName>
        <fullName evidence="6">HhH-GPD domain-containing protein</fullName>
    </recommendedName>
</protein>
<dbReference type="GeneID" id="5003702"/>
<keyword evidence="2" id="KW-0539">Nucleus</keyword>
<dbReference type="HOGENOM" id="CLU_051101_0_0_1"/>
<dbReference type="OrthoDB" id="10265068at2759"/>
<evidence type="ECO:0008006" key="6">
    <source>
        <dbReference type="Google" id="ProtNLM"/>
    </source>
</evidence>
<dbReference type="GO" id="GO:0005634">
    <property type="term" value="C:nucleus"/>
    <property type="evidence" value="ECO:0007669"/>
    <property type="project" value="UniProtKB-SubCell"/>
</dbReference>
<dbReference type="AlphaFoldDB" id="A4S225"/>
<proteinExistence type="predicted"/>
<reference evidence="4 5" key="1">
    <citation type="journal article" date="2007" name="Proc. Natl. Acad. Sci. U.S.A.">
        <title>The tiny eukaryote Ostreococcus provides genomic insights into the paradox of plankton speciation.</title>
        <authorList>
            <person name="Palenik B."/>
            <person name="Grimwood J."/>
            <person name="Aerts A."/>
            <person name="Rouze P."/>
            <person name="Salamov A."/>
            <person name="Putnam N."/>
            <person name="Dupont C."/>
            <person name="Jorgensen R."/>
            <person name="Derelle E."/>
            <person name="Rombauts S."/>
            <person name="Zhou K."/>
            <person name="Otillar R."/>
            <person name="Merchant S.S."/>
            <person name="Podell S."/>
            <person name="Gaasterland T."/>
            <person name="Napoli C."/>
            <person name="Gendler K."/>
            <person name="Manuell A."/>
            <person name="Tai V."/>
            <person name="Vallon O."/>
            <person name="Piganeau G."/>
            <person name="Jancek S."/>
            <person name="Heijde M."/>
            <person name="Jabbari K."/>
            <person name="Bowler C."/>
            <person name="Lohr M."/>
            <person name="Robbens S."/>
            <person name="Werner G."/>
            <person name="Dubchak I."/>
            <person name="Pazour G.J."/>
            <person name="Ren Q."/>
            <person name="Paulsen I."/>
            <person name="Delwiche C."/>
            <person name="Schmutz J."/>
            <person name="Rokhsar D."/>
            <person name="Van de Peer Y."/>
            <person name="Moreau H."/>
            <person name="Grigoriev I.V."/>
        </authorList>
    </citation>
    <scope>NUCLEOTIDE SEQUENCE [LARGE SCALE GENOMIC DNA]</scope>
    <source>
        <strain evidence="4 5">CCE9901</strain>
    </source>
</reference>
<dbReference type="InterPro" id="IPR045138">
    <property type="entry name" value="MeCP2/MBD4"/>
</dbReference>
<feature type="region of interest" description="Disordered" evidence="3">
    <location>
        <begin position="38"/>
        <end position="69"/>
    </location>
</feature>
<evidence type="ECO:0000256" key="2">
    <source>
        <dbReference type="ARBA" id="ARBA00023242"/>
    </source>
</evidence>
<dbReference type="eggNOG" id="KOG4161">
    <property type="taxonomic scope" value="Eukaryota"/>
</dbReference>
<organism evidence="4 5">
    <name type="scientific">Ostreococcus lucimarinus (strain CCE9901)</name>
    <dbReference type="NCBI Taxonomy" id="436017"/>
    <lineage>
        <taxon>Eukaryota</taxon>
        <taxon>Viridiplantae</taxon>
        <taxon>Chlorophyta</taxon>
        <taxon>Mamiellophyceae</taxon>
        <taxon>Mamiellales</taxon>
        <taxon>Bathycoccaceae</taxon>
        <taxon>Ostreococcus</taxon>
    </lineage>
</organism>
<comment type="subcellular location">
    <subcellularLocation>
        <location evidence="1">Nucleus</location>
    </subcellularLocation>
</comment>
<dbReference type="PANTHER" id="PTHR15074">
    <property type="entry name" value="METHYL-CPG-BINDING PROTEIN"/>
    <property type="match status" value="1"/>
</dbReference>
<dbReference type="Gene3D" id="1.10.340.30">
    <property type="entry name" value="Hypothetical protein, domain 2"/>
    <property type="match status" value="1"/>
</dbReference>
<keyword evidence="5" id="KW-1185">Reference proteome</keyword>
<dbReference type="InterPro" id="IPR011257">
    <property type="entry name" value="DNA_glycosylase"/>
</dbReference>
<dbReference type="GO" id="GO:0003824">
    <property type="term" value="F:catalytic activity"/>
    <property type="evidence" value="ECO:0007669"/>
    <property type="project" value="InterPro"/>
</dbReference>
<gene>
    <name evidence="4" type="ORF">OSTLU_33300</name>
</gene>
<dbReference type="PANTHER" id="PTHR15074:SF0">
    <property type="entry name" value="METHYL-CPG-BINDING DOMAIN PROTEIN 4-LIKE PROTEIN"/>
    <property type="match status" value="1"/>
</dbReference>
<dbReference type="Proteomes" id="UP000001568">
    <property type="component" value="Chromosome 9"/>
</dbReference>
<dbReference type="OMA" id="YYAHDAW"/>
<evidence type="ECO:0000256" key="3">
    <source>
        <dbReference type="SAM" id="MobiDB-lite"/>
    </source>
</evidence>
<feature type="compositionally biased region" description="Basic and acidic residues" evidence="3">
    <location>
        <begin position="54"/>
        <end position="63"/>
    </location>
</feature>
<sequence length="331" mass="37443">MPDENLTEYERQRLAHVQRNREYMARLGVNALADDIRNKMSSRKISTTSRKRVKREEPSEPTRRSSRVVGVKAEYDGSTIDALLDEDEENENGRARKRASVDAELDDDELAKDVVATSREWLAEAREKLLATRADVANSFVEKSAKDEAWRRDAVARWGDSVPSARSVSDWKAWTMSRLGTPPPPSPMQLLQEYYAHDAWQLLIACALMSRVASGALKHECISNFFAKFPTPSAALAADSQDVFEIIKRLGLFPGRMRTIVEVSTKFLLETGEFEVGLEPELKIYGIGEFGVDSFEIFARGDVRRKPKDCNLQSFCAWQRRHGNGKVKVET</sequence>
<dbReference type="GO" id="GO:0006281">
    <property type="term" value="P:DNA repair"/>
    <property type="evidence" value="ECO:0007669"/>
    <property type="project" value="InterPro"/>
</dbReference>
<dbReference type="EMBL" id="CP000589">
    <property type="protein sequence ID" value="ABO97964.1"/>
    <property type="molecule type" value="Genomic_DNA"/>
</dbReference>
<dbReference type="STRING" id="436017.A4S225"/>
<dbReference type="GO" id="GO:0003677">
    <property type="term" value="F:DNA binding"/>
    <property type="evidence" value="ECO:0007669"/>
    <property type="project" value="InterPro"/>
</dbReference>
<name>A4S225_OSTLU</name>
<dbReference type="KEGG" id="olu:OSTLU_33300"/>
<dbReference type="RefSeq" id="XP_001419671.1">
    <property type="nucleotide sequence ID" value="XM_001419634.1"/>
</dbReference>
<evidence type="ECO:0000313" key="5">
    <source>
        <dbReference type="Proteomes" id="UP000001568"/>
    </source>
</evidence>
<dbReference type="SUPFAM" id="SSF48150">
    <property type="entry name" value="DNA-glycosylase"/>
    <property type="match status" value="1"/>
</dbReference>